<evidence type="ECO:0000313" key="3">
    <source>
        <dbReference type="Proteomes" id="UP000184275"/>
    </source>
</evidence>
<dbReference type="EMBL" id="FRAW01000009">
    <property type="protein sequence ID" value="SHK53638.1"/>
    <property type="molecule type" value="Genomic_DNA"/>
</dbReference>
<dbReference type="InterPro" id="IPR016181">
    <property type="entry name" value="Acyl_CoA_acyltransferase"/>
</dbReference>
<gene>
    <name evidence="2" type="ORF">SAMN05720469_10936</name>
</gene>
<proteinExistence type="predicted"/>
<dbReference type="CDD" id="cd04301">
    <property type="entry name" value="NAT_SF"/>
    <property type="match status" value="1"/>
</dbReference>
<dbReference type="InterPro" id="IPR052742">
    <property type="entry name" value="Mito_N-acetyltransferase"/>
</dbReference>
<accession>A0A1M6TA83</accession>
<dbReference type="Pfam" id="PF00583">
    <property type="entry name" value="Acetyltransf_1"/>
    <property type="match status" value="1"/>
</dbReference>
<reference evidence="3" key="1">
    <citation type="submission" date="2016-11" db="EMBL/GenBank/DDBJ databases">
        <authorList>
            <person name="Varghese N."/>
            <person name="Submissions S."/>
        </authorList>
    </citation>
    <scope>NUCLEOTIDE SEQUENCE [LARGE SCALE GENOMIC DNA]</scope>
    <source>
        <strain evidence="3">UWOS</strain>
    </source>
</reference>
<dbReference type="Gene3D" id="3.40.630.30">
    <property type="match status" value="1"/>
</dbReference>
<dbReference type="GO" id="GO:0005840">
    <property type="term" value="C:ribosome"/>
    <property type="evidence" value="ECO:0007669"/>
    <property type="project" value="UniProtKB-KW"/>
</dbReference>
<dbReference type="GO" id="GO:0016747">
    <property type="term" value="F:acyltransferase activity, transferring groups other than amino-acyl groups"/>
    <property type="evidence" value="ECO:0007669"/>
    <property type="project" value="InterPro"/>
</dbReference>
<dbReference type="PANTHER" id="PTHR43138">
    <property type="entry name" value="ACETYLTRANSFERASE, GNAT FAMILY"/>
    <property type="match status" value="1"/>
</dbReference>
<name>A0A1M6TA83_9BACT</name>
<keyword evidence="2" id="KW-0687">Ribonucleoprotein</keyword>
<dbReference type="SUPFAM" id="SSF55729">
    <property type="entry name" value="Acyl-CoA N-acyltransferases (Nat)"/>
    <property type="match status" value="1"/>
</dbReference>
<evidence type="ECO:0000313" key="2">
    <source>
        <dbReference type="EMBL" id="SHK53638.1"/>
    </source>
</evidence>
<feature type="domain" description="N-acetyltransferase" evidence="1">
    <location>
        <begin position="1"/>
        <end position="159"/>
    </location>
</feature>
<dbReference type="AlphaFoldDB" id="A0A1M6TA83"/>
<dbReference type="PANTHER" id="PTHR43138:SF1">
    <property type="entry name" value="N-ACETYLTRANSFERASE ACA1"/>
    <property type="match status" value="1"/>
</dbReference>
<dbReference type="RefSeq" id="WP_073303490.1">
    <property type="nucleotide sequence ID" value="NZ_FRAW01000009.1"/>
</dbReference>
<evidence type="ECO:0000259" key="1">
    <source>
        <dbReference type="PROSITE" id="PS51186"/>
    </source>
</evidence>
<keyword evidence="2" id="KW-0689">Ribosomal protein</keyword>
<sequence length="160" mass="18244">MQIRKFTSNDIPSMRSIWNEIVKEGNAFPQETEFENDEEAFQFFKNQTYTAVAEEKGIILGLYILHPNNIGRCSSIANASYAVSQKHRGKGIGEKLVQDSLRQGTLQGFHILQFNAVVKSNIGAIHLYQKLGFKTLGEIPKCYRQKDGTFENLLLFFHEL</sequence>
<protein>
    <submittedName>
        <fullName evidence="2">Ribosomal protein S18 acetylase RimI</fullName>
    </submittedName>
</protein>
<dbReference type="PROSITE" id="PS51186">
    <property type="entry name" value="GNAT"/>
    <property type="match status" value="1"/>
</dbReference>
<dbReference type="InterPro" id="IPR000182">
    <property type="entry name" value="GNAT_dom"/>
</dbReference>
<keyword evidence="3" id="KW-1185">Reference proteome</keyword>
<organism evidence="2 3">
    <name type="scientific">Fibrobacter intestinalis</name>
    <dbReference type="NCBI Taxonomy" id="28122"/>
    <lineage>
        <taxon>Bacteria</taxon>
        <taxon>Pseudomonadati</taxon>
        <taxon>Fibrobacterota</taxon>
        <taxon>Fibrobacteria</taxon>
        <taxon>Fibrobacterales</taxon>
        <taxon>Fibrobacteraceae</taxon>
        <taxon>Fibrobacter</taxon>
    </lineage>
</organism>
<dbReference type="Proteomes" id="UP000184275">
    <property type="component" value="Unassembled WGS sequence"/>
</dbReference>